<proteinExistence type="predicted"/>
<dbReference type="AlphaFoldDB" id="A0A317U3U7"/>
<gene>
    <name evidence="1" type="ORF">DGG96_09390</name>
</gene>
<accession>A0A317U3U7</accession>
<protein>
    <submittedName>
        <fullName evidence="1">Uncharacterized protein</fullName>
    </submittedName>
</protein>
<dbReference type="Proteomes" id="UP000247152">
    <property type="component" value="Unassembled WGS sequence"/>
</dbReference>
<evidence type="ECO:0000313" key="2">
    <source>
        <dbReference type="Proteomes" id="UP000247152"/>
    </source>
</evidence>
<reference evidence="1 2" key="1">
    <citation type="submission" date="2018-05" db="EMBL/GenBank/DDBJ databases">
        <title>Legionella qingyii sp.nov., whole genome shotgun sequence.</title>
        <authorList>
            <person name="Wu H."/>
            <person name="Zhu Q."/>
            <person name="Hu C."/>
        </authorList>
    </citation>
    <scope>NUCLEOTIDE SEQUENCE [LARGE SCALE GENOMIC DNA]</scope>
    <source>
        <strain evidence="1 2">HEB18</strain>
    </source>
</reference>
<dbReference type="EMBL" id="QHJG01000013">
    <property type="protein sequence ID" value="PWY55938.1"/>
    <property type="molecule type" value="Genomic_DNA"/>
</dbReference>
<evidence type="ECO:0000313" key="1">
    <source>
        <dbReference type="EMBL" id="PWY55938.1"/>
    </source>
</evidence>
<organism evidence="1 2">
    <name type="scientific">Legionella qingyii</name>
    <dbReference type="NCBI Taxonomy" id="2184757"/>
    <lineage>
        <taxon>Bacteria</taxon>
        <taxon>Pseudomonadati</taxon>
        <taxon>Pseudomonadota</taxon>
        <taxon>Gammaproteobacteria</taxon>
        <taxon>Legionellales</taxon>
        <taxon>Legionellaceae</taxon>
        <taxon>Legionella</taxon>
    </lineage>
</organism>
<name>A0A317U3U7_9GAMM</name>
<comment type="caution">
    <text evidence="1">The sequence shown here is derived from an EMBL/GenBank/DDBJ whole genome shotgun (WGS) entry which is preliminary data.</text>
</comment>
<sequence>MSKIRGINEITKVIQIPSVFMNANDNKRLEGEMKKKHGTDDANHSLSWFFQKTTETKIMVIGMEMNKNLHLEIYNGTFQMVNRE</sequence>